<protein>
    <submittedName>
        <fullName evidence="4">GNAT family N-acetyltransferase</fullName>
        <ecNumber evidence="4">2.3.-.-</ecNumber>
    </submittedName>
</protein>
<evidence type="ECO:0000256" key="2">
    <source>
        <dbReference type="ARBA" id="ARBA00023315"/>
    </source>
</evidence>
<accession>A0ABW1R0H8</accession>
<proteinExistence type="predicted"/>
<comment type="caution">
    <text evidence="4">The sequence shown here is derived from an EMBL/GenBank/DDBJ whole genome shotgun (WGS) entry which is preliminary data.</text>
</comment>
<keyword evidence="1 4" id="KW-0808">Transferase</keyword>
<evidence type="ECO:0000313" key="4">
    <source>
        <dbReference type="EMBL" id="MFC6154098.1"/>
    </source>
</evidence>
<dbReference type="PROSITE" id="PS51186">
    <property type="entry name" value="GNAT"/>
    <property type="match status" value="1"/>
</dbReference>
<organism evidence="4 5">
    <name type="scientific">Nocardioides yefusunii</name>
    <dbReference type="NCBI Taxonomy" id="2500546"/>
    <lineage>
        <taxon>Bacteria</taxon>
        <taxon>Bacillati</taxon>
        <taxon>Actinomycetota</taxon>
        <taxon>Actinomycetes</taxon>
        <taxon>Propionibacteriales</taxon>
        <taxon>Nocardioidaceae</taxon>
        <taxon>Nocardioides</taxon>
    </lineage>
</organism>
<dbReference type="SUPFAM" id="SSF55729">
    <property type="entry name" value="Acyl-CoA N-acyltransferases (Nat)"/>
    <property type="match status" value="1"/>
</dbReference>
<dbReference type="PANTHER" id="PTHR43877:SF2">
    <property type="entry name" value="AMINOALKYLPHOSPHONATE N-ACETYLTRANSFERASE-RELATED"/>
    <property type="match status" value="1"/>
</dbReference>
<dbReference type="PANTHER" id="PTHR43877">
    <property type="entry name" value="AMINOALKYLPHOSPHONATE N-ACETYLTRANSFERASE-RELATED-RELATED"/>
    <property type="match status" value="1"/>
</dbReference>
<keyword evidence="2 4" id="KW-0012">Acyltransferase</keyword>
<reference evidence="5" key="1">
    <citation type="journal article" date="2019" name="Int. J. Syst. Evol. Microbiol.">
        <title>The Global Catalogue of Microorganisms (GCM) 10K type strain sequencing project: providing services to taxonomists for standard genome sequencing and annotation.</title>
        <authorList>
            <consortium name="The Broad Institute Genomics Platform"/>
            <consortium name="The Broad Institute Genome Sequencing Center for Infectious Disease"/>
            <person name="Wu L."/>
            <person name="Ma J."/>
        </authorList>
    </citation>
    <scope>NUCLEOTIDE SEQUENCE [LARGE SCALE GENOMIC DNA]</scope>
    <source>
        <strain evidence="5">DFY28</strain>
    </source>
</reference>
<evidence type="ECO:0000313" key="5">
    <source>
        <dbReference type="Proteomes" id="UP001596098"/>
    </source>
</evidence>
<feature type="domain" description="N-acetyltransferase" evidence="3">
    <location>
        <begin position="10"/>
        <end position="175"/>
    </location>
</feature>
<evidence type="ECO:0000259" key="3">
    <source>
        <dbReference type="PROSITE" id="PS51186"/>
    </source>
</evidence>
<keyword evidence="5" id="KW-1185">Reference proteome</keyword>
<dbReference type="InterPro" id="IPR016181">
    <property type="entry name" value="Acyl_CoA_acyltransferase"/>
</dbReference>
<dbReference type="EMBL" id="JBHSQI010000005">
    <property type="protein sequence ID" value="MFC6154098.1"/>
    <property type="molecule type" value="Genomic_DNA"/>
</dbReference>
<name>A0ABW1R0H8_9ACTN</name>
<dbReference type="Pfam" id="PF00583">
    <property type="entry name" value="Acetyltransf_1"/>
    <property type="match status" value="1"/>
</dbReference>
<dbReference type="GO" id="GO:0016746">
    <property type="term" value="F:acyltransferase activity"/>
    <property type="evidence" value="ECO:0007669"/>
    <property type="project" value="UniProtKB-KW"/>
</dbReference>
<dbReference type="EC" id="2.3.-.-" evidence="4"/>
<dbReference type="Proteomes" id="UP001596098">
    <property type="component" value="Unassembled WGS sequence"/>
</dbReference>
<dbReference type="CDD" id="cd04301">
    <property type="entry name" value="NAT_SF"/>
    <property type="match status" value="1"/>
</dbReference>
<dbReference type="InterPro" id="IPR000182">
    <property type="entry name" value="GNAT_dom"/>
</dbReference>
<evidence type="ECO:0000256" key="1">
    <source>
        <dbReference type="ARBA" id="ARBA00022679"/>
    </source>
</evidence>
<sequence>MCSTPHRYRTVPRALDHADAARLVDEVQAEYAQLYGTPDEAPIDVAEFAEGNGRFFVLYLEDGVGDSSGADGEPVATGAWRWIDAPASLAAVGATRVAELKRMYVRAEHRRQGLARRVLAEVEADAMRAGVTHLVLETGLLQQPAIAMYRAAGYVDLAGFGHYVESGLSVALWRQVAESDDATGGVRTSGNS</sequence>
<dbReference type="RefSeq" id="WP_128221702.1">
    <property type="nucleotide sequence ID" value="NZ_CP034929.1"/>
</dbReference>
<gene>
    <name evidence="4" type="ORF">ACFPWU_10565</name>
</gene>
<dbReference type="Gene3D" id="3.40.630.30">
    <property type="match status" value="1"/>
</dbReference>
<dbReference type="InterPro" id="IPR050832">
    <property type="entry name" value="Bact_Acetyltransf"/>
</dbReference>